<sequence length="116" mass="12465">MRAVALLAVSTFSASLAGCATAPEREIVMPECSLPAPVYPAQSRRLGEMGVVEVRTELDTEGRVIAARVLRSSGMIRLDDAAVAAMRAVRCSPALDKRTGDPVAYAFEQAIRFRLD</sequence>
<dbReference type="EMBL" id="QGGT01000001">
    <property type="protein sequence ID" value="PWK37716.1"/>
    <property type="molecule type" value="Genomic_DNA"/>
</dbReference>
<evidence type="ECO:0000256" key="7">
    <source>
        <dbReference type="ARBA" id="ARBA00022927"/>
    </source>
</evidence>
<gene>
    <name evidence="12" type="ORF">C7419_1011599</name>
</gene>
<dbReference type="GO" id="GO:0031992">
    <property type="term" value="F:energy transducer activity"/>
    <property type="evidence" value="ECO:0007669"/>
    <property type="project" value="TreeGrafter"/>
</dbReference>
<dbReference type="GO" id="GO:0055085">
    <property type="term" value="P:transmembrane transport"/>
    <property type="evidence" value="ECO:0007669"/>
    <property type="project" value="InterPro"/>
</dbReference>
<keyword evidence="9" id="KW-0472">Membrane</keyword>
<dbReference type="GO" id="GO:0098797">
    <property type="term" value="C:plasma membrane protein complex"/>
    <property type="evidence" value="ECO:0007669"/>
    <property type="project" value="TreeGrafter"/>
</dbReference>
<dbReference type="PANTHER" id="PTHR33446:SF2">
    <property type="entry name" value="PROTEIN TONB"/>
    <property type="match status" value="1"/>
</dbReference>
<dbReference type="InterPro" id="IPR006260">
    <property type="entry name" value="TonB/TolA_C"/>
</dbReference>
<keyword evidence="7" id="KW-0653">Protein transport</keyword>
<comment type="caution">
    <text evidence="12">The sequence shown here is derived from an EMBL/GenBank/DDBJ whole genome shotgun (WGS) entry which is preliminary data.</text>
</comment>
<proteinExistence type="inferred from homology"/>
<evidence type="ECO:0000256" key="4">
    <source>
        <dbReference type="ARBA" id="ARBA00022475"/>
    </source>
</evidence>
<comment type="similarity">
    <text evidence="2">Belongs to the TonB family.</text>
</comment>
<evidence type="ECO:0000313" key="13">
    <source>
        <dbReference type="Proteomes" id="UP000245754"/>
    </source>
</evidence>
<dbReference type="InterPro" id="IPR051045">
    <property type="entry name" value="TonB-dependent_transducer"/>
</dbReference>
<evidence type="ECO:0000259" key="11">
    <source>
        <dbReference type="PROSITE" id="PS52015"/>
    </source>
</evidence>
<dbReference type="NCBIfam" id="TIGR01352">
    <property type="entry name" value="tonB_Cterm"/>
    <property type="match status" value="1"/>
</dbReference>
<evidence type="ECO:0000256" key="1">
    <source>
        <dbReference type="ARBA" id="ARBA00004383"/>
    </source>
</evidence>
<evidence type="ECO:0000256" key="6">
    <source>
        <dbReference type="ARBA" id="ARBA00022692"/>
    </source>
</evidence>
<dbReference type="PROSITE" id="PS52015">
    <property type="entry name" value="TONB_CTD"/>
    <property type="match status" value="1"/>
</dbReference>
<dbReference type="PANTHER" id="PTHR33446">
    <property type="entry name" value="PROTEIN TONB-RELATED"/>
    <property type="match status" value="1"/>
</dbReference>
<dbReference type="GO" id="GO:0015031">
    <property type="term" value="P:protein transport"/>
    <property type="evidence" value="ECO:0007669"/>
    <property type="project" value="UniProtKB-KW"/>
</dbReference>
<keyword evidence="10" id="KW-0732">Signal</keyword>
<evidence type="ECO:0000256" key="10">
    <source>
        <dbReference type="SAM" id="SignalP"/>
    </source>
</evidence>
<dbReference type="AlphaFoldDB" id="A0A316EZP0"/>
<evidence type="ECO:0000256" key="5">
    <source>
        <dbReference type="ARBA" id="ARBA00022519"/>
    </source>
</evidence>
<keyword evidence="6" id="KW-0812">Transmembrane</keyword>
<dbReference type="Pfam" id="PF03544">
    <property type="entry name" value="TonB_C"/>
    <property type="match status" value="1"/>
</dbReference>
<dbReference type="Gene3D" id="3.30.1150.10">
    <property type="match status" value="1"/>
</dbReference>
<evidence type="ECO:0000256" key="8">
    <source>
        <dbReference type="ARBA" id="ARBA00022989"/>
    </source>
</evidence>
<evidence type="ECO:0000313" key="12">
    <source>
        <dbReference type="EMBL" id="PWK37716.1"/>
    </source>
</evidence>
<evidence type="ECO:0000256" key="2">
    <source>
        <dbReference type="ARBA" id="ARBA00006555"/>
    </source>
</evidence>
<dbReference type="SUPFAM" id="SSF74653">
    <property type="entry name" value="TolA/TonB C-terminal domain"/>
    <property type="match status" value="1"/>
</dbReference>
<protein>
    <submittedName>
        <fullName evidence="12">TonB family protein</fullName>
    </submittedName>
</protein>
<evidence type="ECO:0000256" key="3">
    <source>
        <dbReference type="ARBA" id="ARBA00022448"/>
    </source>
</evidence>
<keyword evidence="3" id="KW-0813">Transport</keyword>
<feature type="domain" description="TonB C-terminal" evidence="11">
    <location>
        <begin position="24"/>
        <end position="116"/>
    </location>
</feature>
<comment type="subcellular location">
    <subcellularLocation>
        <location evidence="1">Cell inner membrane</location>
        <topology evidence="1">Single-pass membrane protein</topology>
        <orientation evidence="1">Periplasmic side</orientation>
    </subcellularLocation>
</comment>
<dbReference type="Proteomes" id="UP000245754">
    <property type="component" value="Unassembled WGS sequence"/>
</dbReference>
<feature type="signal peptide" evidence="10">
    <location>
        <begin position="1"/>
        <end position="22"/>
    </location>
</feature>
<keyword evidence="5" id="KW-0997">Cell inner membrane</keyword>
<accession>A0A316EZP0</accession>
<keyword evidence="13" id="KW-1185">Reference proteome</keyword>
<reference evidence="12 13" key="1">
    <citation type="submission" date="2018-05" db="EMBL/GenBank/DDBJ databases">
        <title>Genomic Encyclopedia of Type Strains, Phase IV (KMG-V): Genome sequencing to study the core and pangenomes of soil and plant-associated prokaryotes.</title>
        <authorList>
            <person name="Whitman W."/>
        </authorList>
    </citation>
    <scope>NUCLEOTIDE SEQUENCE [LARGE SCALE GENOMIC DNA]</scope>
    <source>
        <strain evidence="12 13">SLV-132</strain>
    </source>
</reference>
<dbReference type="InterPro" id="IPR037682">
    <property type="entry name" value="TonB_C"/>
</dbReference>
<organism evidence="12 13">
    <name type="scientific">Cupriavidus plantarum</name>
    <dbReference type="NCBI Taxonomy" id="942865"/>
    <lineage>
        <taxon>Bacteria</taxon>
        <taxon>Pseudomonadati</taxon>
        <taxon>Pseudomonadota</taxon>
        <taxon>Betaproteobacteria</taxon>
        <taxon>Burkholderiales</taxon>
        <taxon>Burkholderiaceae</taxon>
        <taxon>Cupriavidus</taxon>
    </lineage>
</organism>
<name>A0A316EZP0_9BURK</name>
<dbReference type="PROSITE" id="PS51257">
    <property type="entry name" value="PROKAR_LIPOPROTEIN"/>
    <property type="match status" value="1"/>
</dbReference>
<keyword evidence="4" id="KW-1003">Cell membrane</keyword>
<evidence type="ECO:0000256" key="9">
    <source>
        <dbReference type="ARBA" id="ARBA00023136"/>
    </source>
</evidence>
<keyword evidence="8" id="KW-1133">Transmembrane helix</keyword>
<feature type="chain" id="PRO_5016441520" evidence="10">
    <location>
        <begin position="23"/>
        <end position="116"/>
    </location>
</feature>